<dbReference type="Gene3D" id="2.60.420.10">
    <property type="entry name" value="Maltose phosphorylase, domain 3"/>
    <property type="match status" value="1"/>
</dbReference>
<keyword evidence="1" id="KW-0732">Signal</keyword>
<feature type="signal peptide" evidence="1">
    <location>
        <begin position="1"/>
        <end position="25"/>
    </location>
</feature>
<dbReference type="PANTHER" id="PTHR34987:SF4">
    <property type="entry name" value="ALPHA-L-RHAMNOSIDASE C-TERMINAL DOMAIN-CONTAINING PROTEIN"/>
    <property type="match status" value="1"/>
</dbReference>
<accession>A0AAE3SI83</accession>
<dbReference type="RefSeq" id="WP_301197676.1">
    <property type="nucleotide sequence ID" value="NZ_JAPDPI010000003.1"/>
</dbReference>
<dbReference type="GO" id="GO:0016787">
    <property type="term" value="F:hydrolase activity"/>
    <property type="evidence" value="ECO:0007669"/>
    <property type="project" value="UniProtKB-KW"/>
</dbReference>
<keyword evidence="3" id="KW-0378">Hydrolase</keyword>
<dbReference type="Pfam" id="PF17389">
    <property type="entry name" value="Bac_rhamnosid6H"/>
    <property type="match status" value="1"/>
</dbReference>
<dbReference type="AlphaFoldDB" id="A0AAE3SI83"/>
<feature type="chain" id="PRO_5042287145" evidence="1">
    <location>
        <begin position="26"/>
        <end position="855"/>
    </location>
</feature>
<protein>
    <submittedName>
        <fullName evidence="3">GH116 family glycosyl hydrolase</fullName>
    </submittedName>
</protein>
<evidence type="ECO:0000256" key="1">
    <source>
        <dbReference type="SAM" id="SignalP"/>
    </source>
</evidence>
<dbReference type="SUPFAM" id="SSF48208">
    <property type="entry name" value="Six-hairpin glycosidases"/>
    <property type="match status" value="1"/>
</dbReference>
<evidence type="ECO:0000313" key="4">
    <source>
        <dbReference type="Proteomes" id="UP001207408"/>
    </source>
</evidence>
<sequence length="855" mass="97890">MNIFIRKAIIFLSLALSLNFQFTFAQSETWTANWIWTNETGLDNTWVNIRKKVTLDSKPTTALTRIAAENKYWLFVNDSLVVNDGGLDTRPDLQNTYYDEIDLAPYLTSGENIISALVWHKGGPDCYTQRTIENGGFLFESHLTGSTLTEILTDRTWKIKVDSAFLRGVLKYKYGVSGTVTFSNDNFGGDPLEGMPKFGYYRPAGSTQPFKQCANENESFTLPEKCDIAYGNTESPLRIWNSFKWLAYPVTYDARLEIKGWHTYDYDDSSWTYATEKGIPPVSPWNKLVNRTIPMWKDNGYLEFTNQSELLTTISGNDTIEAILDNNIQGMPYFKINAPAGVRLRMVLNDYYYQDYITKEGEQEFECFAWQNSSSHKVQLQFNNVSGSIEILDLKFHQTSYNTEIIGSFNSNDTLLNTLWEKCKNTSLVCMRDYFFDCPDRERGQWWGDVSEQILYAFYIYGQQSTLLSKKAYRELMYTQKEDGSLYTTAPGTEFHLPDQNLAAVSMLWNYYLYTGDKELLVELYPYIKKYINYLVSTSNADGLLILQPDVWNWIDWGGNMDNETGSVNAVSNAIYSVLLSNMIHIAETLNKTDDILFYKGLQEKVKVHFNDYFWNGEAYAYHKKDGVQSKVVDDRTNAWAVLAGFADEDKKDKILEILKTRYDASPYQEMYIDMAMLQLDPVATLNRIRTRYKAMVDSWSSTLWEEFPAKGSTNHAWSAGPLYNLSAFYLGIRPLKPAYSLYEFLPITADLTHISGTVPTPHGTISASFNLDNEAKCFTQEISSPDHTVCLVCIPKKVFGGSKKVKITVNSVTIWRNNKPGFLMDGVEFDSEDEAYIKFKVNPGNYTFVSTSKR</sequence>
<proteinExistence type="predicted"/>
<feature type="domain" description="Alpha-L-rhamnosidase six-hairpin glycosidase" evidence="2">
    <location>
        <begin position="406"/>
        <end position="627"/>
    </location>
</feature>
<dbReference type="Gene3D" id="1.50.10.10">
    <property type="match status" value="1"/>
</dbReference>
<name>A0AAE3SI83_9BACT</name>
<gene>
    <name evidence="3" type="ORF">OM074_02395</name>
</gene>
<keyword evidence="4" id="KW-1185">Reference proteome</keyword>
<evidence type="ECO:0000313" key="3">
    <source>
        <dbReference type="EMBL" id="MCW3804455.1"/>
    </source>
</evidence>
<dbReference type="Gene3D" id="2.60.120.260">
    <property type="entry name" value="Galactose-binding domain-like"/>
    <property type="match status" value="2"/>
</dbReference>
<evidence type="ECO:0000259" key="2">
    <source>
        <dbReference type="Pfam" id="PF17389"/>
    </source>
</evidence>
<dbReference type="InterPro" id="IPR035396">
    <property type="entry name" value="Bac_rhamnosid6H"/>
</dbReference>
<dbReference type="EMBL" id="JAPDPI010000003">
    <property type="protein sequence ID" value="MCW3804455.1"/>
    <property type="molecule type" value="Genomic_DNA"/>
</dbReference>
<dbReference type="Proteomes" id="UP001207408">
    <property type="component" value="Unassembled WGS sequence"/>
</dbReference>
<comment type="caution">
    <text evidence="3">The sequence shown here is derived from an EMBL/GenBank/DDBJ whole genome shotgun (WGS) entry which is preliminary data.</text>
</comment>
<reference evidence="3" key="1">
    <citation type="submission" date="2022-10" db="EMBL/GenBank/DDBJ databases">
        <authorList>
            <person name="Yu W.X."/>
        </authorList>
    </citation>
    <scope>NUCLEOTIDE SEQUENCE</scope>
    <source>
        <strain evidence="3">D04</strain>
    </source>
</reference>
<dbReference type="PANTHER" id="PTHR34987">
    <property type="entry name" value="C, PUTATIVE (AFU_ORTHOLOGUE AFUA_3G02880)-RELATED"/>
    <property type="match status" value="1"/>
</dbReference>
<organism evidence="3 4">
    <name type="scientific">Plebeiibacterium marinum</name>
    <dbReference type="NCBI Taxonomy" id="2992111"/>
    <lineage>
        <taxon>Bacteria</taxon>
        <taxon>Pseudomonadati</taxon>
        <taxon>Bacteroidota</taxon>
        <taxon>Bacteroidia</taxon>
        <taxon>Marinilabiliales</taxon>
        <taxon>Marinilabiliaceae</taxon>
        <taxon>Plebeiibacterium</taxon>
    </lineage>
</organism>
<dbReference type="InterPro" id="IPR008928">
    <property type="entry name" value="6-hairpin_glycosidase_sf"/>
</dbReference>
<dbReference type="InterPro" id="IPR012341">
    <property type="entry name" value="6hp_glycosidase-like_sf"/>
</dbReference>
<dbReference type="GO" id="GO:0005975">
    <property type="term" value="P:carbohydrate metabolic process"/>
    <property type="evidence" value="ECO:0007669"/>
    <property type="project" value="InterPro"/>
</dbReference>